<keyword evidence="4" id="KW-1185">Reference proteome</keyword>
<dbReference type="EMBL" id="BMIB01000001">
    <property type="protein sequence ID" value="GGH60679.1"/>
    <property type="molecule type" value="Genomic_DNA"/>
</dbReference>
<protein>
    <submittedName>
        <fullName evidence="3">Uncharacterized protein</fullName>
    </submittedName>
</protein>
<dbReference type="AlphaFoldDB" id="A0A917IQD7"/>
<evidence type="ECO:0000256" key="1">
    <source>
        <dbReference type="SAM" id="Coils"/>
    </source>
</evidence>
<keyword evidence="2" id="KW-0472">Membrane</keyword>
<organism evidence="3 4">
    <name type="scientific">Filimonas zeae</name>
    <dbReference type="NCBI Taxonomy" id="1737353"/>
    <lineage>
        <taxon>Bacteria</taxon>
        <taxon>Pseudomonadati</taxon>
        <taxon>Bacteroidota</taxon>
        <taxon>Chitinophagia</taxon>
        <taxon>Chitinophagales</taxon>
        <taxon>Chitinophagaceae</taxon>
        <taxon>Filimonas</taxon>
    </lineage>
</organism>
<evidence type="ECO:0000313" key="3">
    <source>
        <dbReference type="EMBL" id="GGH60679.1"/>
    </source>
</evidence>
<evidence type="ECO:0000313" key="4">
    <source>
        <dbReference type="Proteomes" id="UP000627292"/>
    </source>
</evidence>
<keyword evidence="2" id="KW-1133">Transmembrane helix</keyword>
<keyword evidence="2" id="KW-0812">Transmembrane</keyword>
<comment type="caution">
    <text evidence="3">The sequence shown here is derived from an EMBL/GenBank/DDBJ whole genome shotgun (WGS) entry which is preliminary data.</text>
</comment>
<sequence length="125" mass="14569">MRNFEDILADEHDDLNDEELLKYLEGQLDAAQQHEVEKKMADSAFVDDALEGLAAYQSKEKLKLQVQQLNKNLHKQLDARKQKKEKRKIKEMPWVVTAVIVILLLCLLGYLVLHVFHHQFHLPGK</sequence>
<feature type="coiled-coil region" evidence="1">
    <location>
        <begin position="59"/>
        <end position="86"/>
    </location>
</feature>
<reference evidence="3" key="2">
    <citation type="submission" date="2020-09" db="EMBL/GenBank/DDBJ databases">
        <authorList>
            <person name="Sun Q."/>
            <person name="Zhou Y."/>
        </authorList>
    </citation>
    <scope>NUCLEOTIDE SEQUENCE</scope>
    <source>
        <strain evidence="3">CGMCC 1.15290</strain>
    </source>
</reference>
<gene>
    <name evidence="3" type="ORF">GCM10011379_08810</name>
</gene>
<dbReference type="Proteomes" id="UP000627292">
    <property type="component" value="Unassembled WGS sequence"/>
</dbReference>
<keyword evidence="1" id="KW-0175">Coiled coil</keyword>
<proteinExistence type="predicted"/>
<dbReference type="RefSeq" id="WP_188950759.1">
    <property type="nucleotide sequence ID" value="NZ_BMIB01000001.1"/>
</dbReference>
<evidence type="ECO:0000256" key="2">
    <source>
        <dbReference type="SAM" id="Phobius"/>
    </source>
</evidence>
<feature type="transmembrane region" description="Helical" evidence="2">
    <location>
        <begin position="92"/>
        <end position="116"/>
    </location>
</feature>
<name>A0A917IQD7_9BACT</name>
<reference evidence="3" key="1">
    <citation type="journal article" date="2014" name="Int. J. Syst. Evol. Microbiol.">
        <title>Complete genome sequence of Corynebacterium casei LMG S-19264T (=DSM 44701T), isolated from a smear-ripened cheese.</title>
        <authorList>
            <consortium name="US DOE Joint Genome Institute (JGI-PGF)"/>
            <person name="Walter F."/>
            <person name="Albersmeier A."/>
            <person name="Kalinowski J."/>
            <person name="Ruckert C."/>
        </authorList>
    </citation>
    <scope>NUCLEOTIDE SEQUENCE</scope>
    <source>
        <strain evidence="3">CGMCC 1.15290</strain>
    </source>
</reference>
<accession>A0A917IQD7</accession>